<dbReference type="EMBL" id="KQ422711">
    <property type="protein sequence ID" value="KOF74403.1"/>
    <property type="molecule type" value="Genomic_DNA"/>
</dbReference>
<proteinExistence type="predicted"/>
<keyword evidence="1" id="KW-1133">Transmembrane helix</keyword>
<sequence>MDHKDDAFNYWAYLLFISVFELSFSGMKHNNQLLILMQCAVVLACGFQCFHNFVTLSS</sequence>
<evidence type="ECO:0000313" key="2">
    <source>
        <dbReference type="EMBL" id="KOF74403.1"/>
    </source>
</evidence>
<evidence type="ECO:0000256" key="1">
    <source>
        <dbReference type="SAM" id="Phobius"/>
    </source>
</evidence>
<organism evidence="2">
    <name type="scientific">Octopus bimaculoides</name>
    <name type="common">California two-spotted octopus</name>
    <dbReference type="NCBI Taxonomy" id="37653"/>
    <lineage>
        <taxon>Eukaryota</taxon>
        <taxon>Metazoa</taxon>
        <taxon>Spiralia</taxon>
        <taxon>Lophotrochozoa</taxon>
        <taxon>Mollusca</taxon>
        <taxon>Cephalopoda</taxon>
        <taxon>Coleoidea</taxon>
        <taxon>Octopodiformes</taxon>
        <taxon>Octopoda</taxon>
        <taxon>Incirrata</taxon>
        <taxon>Octopodidae</taxon>
        <taxon>Octopus</taxon>
    </lineage>
</organism>
<accession>A0A0L8GBV1</accession>
<gene>
    <name evidence="2" type="ORF">OCBIM_22036315mg</name>
</gene>
<feature type="transmembrane region" description="Helical" evidence="1">
    <location>
        <begin position="7"/>
        <end position="27"/>
    </location>
</feature>
<keyword evidence="1" id="KW-0812">Transmembrane</keyword>
<name>A0A0L8GBV1_OCTBM</name>
<protein>
    <submittedName>
        <fullName evidence="2">Uncharacterized protein</fullName>
    </submittedName>
</protein>
<reference evidence="2" key="1">
    <citation type="submission" date="2015-07" db="EMBL/GenBank/DDBJ databases">
        <title>MeaNS - Measles Nucleotide Surveillance Program.</title>
        <authorList>
            <person name="Tran T."/>
            <person name="Druce J."/>
        </authorList>
    </citation>
    <scope>NUCLEOTIDE SEQUENCE</scope>
    <source>
        <strain evidence="2">UCB-OBI-ISO-001</strain>
        <tissue evidence="2">Gonad</tissue>
    </source>
</reference>
<dbReference type="AlphaFoldDB" id="A0A0L8GBV1"/>
<keyword evidence="1" id="KW-0472">Membrane</keyword>
<feature type="transmembrane region" description="Helical" evidence="1">
    <location>
        <begin position="33"/>
        <end position="54"/>
    </location>
</feature>